<protein>
    <submittedName>
        <fullName evidence="1">Uncharacterized protein</fullName>
    </submittedName>
</protein>
<keyword evidence="2" id="KW-1185">Reference proteome</keyword>
<organism evidence="1 2">
    <name type="scientific">Micromonospora avicenniae</name>
    <dbReference type="NCBI Taxonomy" id="1198245"/>
    <lineage>
        <taxon>Bacteria</taxon>
        <taxon>Bacillati</taxon>
        <taxon>Actinomycetota</taxon>
        <taxon>Actinomycetes</taxon>
        <taxon>Micromonosporales</taxon>
        <taxon>Micromonosporaceae</taxon>
        <taxon>Micromonospora</taxon>
    </lineage>
</organism>
<evidence type="ECO:0000313" key="2">
    <source>
        <dbReference type="Proteomes" id="UP000186004"/>
    </source>
</evidence>
<name>A0A1N7B853_9ACTN</name>
<dbReference type="Proteomes" id="UP000186004">
    <property type="component" value="Unassembled WGS sequence"/>
</dbReference>
<gene>
    <name evidence="1" type="ORF">SAMN05444858_110172</name>
</gene>
<evidence type="ECO:0000313" key="1">
    <source>
        <dbReference type="EMBL" id="SIR47476.1"/>
    </source>
</evidence>
<sequence>MPASGWHPTPECPHVPPVRQIPCQQRDSARWDATRAVTSVDLITRAGSAKQFNGVKNLTSLRELFALVHV</sequence>
<accession>A0A1N7B853</accession>
<reference evidence="1 2" key="1">
    <citation type="submission" date="2017-01" db="EMBL/GenBank/DDBJ databases">
        <authorList>
            <person name="Mah S.A."/>
            <person name="Swanson W.J."/>
            <person name="Moy G.W."/>
            <person name="Vacquier V.D."/>
        </authorList>
    </citation>
    <scope>NUCLEOTIDE SEQUENCE [LARGE SCALE GENOMIC DNA]</scope>
    <source>
        <strain evidence="1 2">DSM 45758</strain>
    </source>
</reference>
<dbReference type="AlphaFoldDB" id="A0A1N7B853"/>
<proteinExistence type="predicted"/>
<dbReference type="EMBL" id="FTNF01000010">
    <property type="protein sequence ID" value="SIR47476.1"/>
    <property type="molecule type" value="Genomic_DNA"/>
</dbReference>
<dbReference type="STRING" id="1198245.SAMN05444858_110172"/>